<feature type="domain" description="SAP" evidence="3">
    <location>
        <begin position="5"/>
        <end position="39"/>
    </location>
</feature>
<dbReference type="Gene3D" id="3.60.110.10">
    <property type="entry name" value="Carbon-nitrogen hydrolase"/>
    <property type="match status" value="1"/>
</dbReference>
<feature type="region of interest" description="Disordered" evidence="1">
    <location>
        <begin position="190"/>
        <end position="230"/>
    </location>
</feature>
<dbReference type="InterPro" id="IPR003034">
    <property type="entry name" value="SAP_dom"/>
</dbReference>
<feature type="region of interest" description="Disordered" evidence="1">
    <location>
        <begin position="250"/>
        <end position="282"/>
    </location>
</feature>
<reference evidence="4 5" key="1">
    <citation type="submission" date="2024-04" db="EMBL/GenBank/DDBJ databases">
        <title>genome sequences of Mucor flavus KT1a and Helicostylum pulchrum KT1b strains isolation_sourced from the surface of a dry-aged beef.</title>
        <authorList>
            <person name="Toyotome T."/>
            <person name="Hosono M."/>
            <person name="Torimaru M."/>
            <person name="Fukuda K."/>
            <person name="Mikami N."/>
        </authorList>
    </citation>
    <scope>NUCLEOTIDE SEQUENCE [LARGE SCALE GENOMIC DNA]</scope>
    <source>
        <strain evidence="4 5">KT1b</strain>
    </source>
</reference>
<evidence type="ECO:0000259" key="2">
    <source>
        <dbReference type="PROSITE" id="PS50263"/>
    </source>
</evidence>
<dbReference type="Gene3D" id="1.10.720.30">
    <property type="entry name" value="SAP domain"/>
    <property type="match status" value="1"/>
</dbReference>
<dbReference type="PROSITE" id="PS50800">
    <property type="entry name" value="SAP"/>
    <property type="match status" value="1"/>
</dbReference>
<feature type="region of interest" description="Disordered" evidence="1">
    <location>
        <begin position="69"/>
        <end position="120"/>
    </location>
</feature>
<gene>
    <name evidence="4" type="ORF">HPULCUR_010746</name>
</gene>
<sequence>MSEKYKNLKVKELQELLQKNGLSHTGKKEELIDRLVKHDQQTAELASLEEEFGDLEEFDDAKLALDDIEDPLESVDEKKAEEVKPSSVTTEEPKTTTTTTTTAAAAGAAAEEEEEEAKSKSNFKFTPIVFDKKPQAAVAAEEAAVVEKKEEKTEEKKVEKPKLPVIPTKVTDDAERALERAKRFGIQLNETAKKDIRAQRFGIPVSSTPTTPTTPTSTNKKDAKASPKPVVKGIDPEVLKKRAERFGLAKPTTATATTTTTTTTTTSKVPTTVDPAEEEKKRKRAERFQQQAEAAKKLKAEHKPNDIDLLILPEMAFTGYVFKSLQEIEPYLEDAETGPSVLWAKEKAVQLQCYVVVGYPEKKGQVNYNSLCCVNPAGKLVSTYQKAFLFETDENWAKEGPGFVSLNIDSLGKVGFGICMDINPYQFKSDFYDCEFANYHLKQNTEIIICCMAWLKNKEDDDCMSTIRYWAMRLLPLYSDAEEGRHTIFAACNRIGLERGSDFGGASCVLDISNESITILDYMKRDIGVMIVETE</sequence>
<proteinExistence type="predicted"/>
<dbReference type="InterPro" id="IPR039703">
    <property type="entry name" value="Nta1"/>
</dbReference>
<name>A0ABP9YE56_9FUNG</name>
<feature type="compositionally biased region" description="Low complexity" evidence="1">
    <location>
        <begin position="206"/>
        <end position="218"/>
    </location>
</feature>
<protein>
    <submittedName>
        <fullName evidence="4">Uncharacterized protein</fullName>
    </submittedName>
</protein>
<dbReference type="Pfam" id="PF02037">
    <property type="entry name" value="SAP"/>
    <property type="match status" value="1"/>
</dbReference>
<dbReference type="PROSITE" id="PS50263">
    <property type="entry name" value="CN_HYDROLASE"/>
    <property type="match status" value="1"/>
</dbReference>
<comment type="caution">
    <text evidence="4">The sequence shown here is derived from an EMBL/GenBank/DDBJ whole genome shotgun (WGS) entry which is preliminary data.</text>
</comment>
<dbReference type="SUPFAM" id="SSF56317">
    <property type="entry name" value="Carbon-nitrogen hydrolase"/>
    <property type="match status" value="1"/>
</dbReference>
<dbReference type="EMBL" id="BAABUJ010000043">
    <property type="protein sequence ID" value="GAA5805232.1"/>
    <property type="molecule type" value="Genomic_DNA"/>
</dbReference>
<dbReference type="InterPro" id="IPR036526">
    <property type="entry name" value="C-N_Hydrolase_sf"/>
</dbReference>
<dbReference type="Proteomes" id="UP001476247">
    <property type="component" value="Unassembled WGS sequence"/>
</dbReference>
<dbReference type="PANTHER" id="PTHR11750">
    <property type="entry name" value="PROTEIN N-TERMINAL AMIDASE"/>
    <property type="match status" value="1"/>
</dbReference>
<feature type="compositionally biased region" description="Low complexity" evidence="1">
    <location>
        <begin position="252"/>
        <end position="266"/>
    </location>
</feature>
<feature type="compositionally biased region" description="Low complexity" evidence="1">
    <location>
        <begin position="95"/>
        <end position="109"/>
    </location>
</feature>
<evidence type="ECO:0000259" key="3">
    <source>
        <dbReference type="PROSITE" id="PS50800"/>
    </source>
</evidence>
<keyword evidence="5" id="KW-1185">Reference proteome</keyword>
<organism evidence="4 5">
    <name type="scientific">Helicostylum pulchrum</name>
    <dbReference type="NCBI Taxonomy" id="562976"/>
    <lineage>
        <taxon>Eukaryota</taxon>
        <taxon>Fungi</taxon>
        <taxon>Fungi incertae sedis</taxon>
        <taxon>Mucoromycota</taxon>
        <taxon>Mucoromycotina</taxon>
        <taxon>Mucoromycetes</taxon>
        <taxon>Mucorales</taxon>
        <taxon>Mucorineae</taxon>
        <taxon>Mucoraceae</taxon>
        <taxon>Helicostylum</taxon>
    </lineage>
</organism>
<evidence type="ECO:0000256" key="1">
    <source>
        <dbReference type="SAM" id="MobiDB-lite"/>
    </source>
</evidence>
<dbReference type="InterPro" id="IPR036361">
    <property type="entry name" value="SAP_dom_sf"/>
</dbReference>
<dbReference type="InterPro" id="IPR003010">
    <property type="entry name" value="C-N_Hydrolase"/>
</dbReference>
<feature type="domain" description="CN hydrolase" evidence="2">
    <location>
        <begin position="271"/>
        <end position="535"/>
    </location>
</feature>
<dbReference type="PANTHER" id="PTHR11750:SF26">
    <property type="entry name" value="PROTEIN N-TERMINAL AMIDASE"/>
    <property type="match status" value="1"/>
</dbReference>
<dbReference type="Pfam" id="PF00795">
    <property type="entry name" value="CN_hydrolase"/>
    <property type="match status" value="1"/>
</dbReference>
<evidence type="ECO:0000313" key="4">
    <source>
        <dbReference type="EMBL" id="GAA5805232.1"/>
    </source>
</evidence>
<accession>A0ABP9YE56</accession>
<feature type="compositionally biased region" description="Basic and acidic residues" evidence="1">
    <location>
        <begin position="75"/>
        <end position="84"/>
    </location>
</feature>
<dbReference type="SUPFAM" id="SSF68906">
    <property type="entry name" value="SAP domain"/>
    <property type="match status" value="1"/>
</dbReference>
<evidence type="ECO:0000313" key="5">
    <source>
        <dbReference type="Proteomes" id="UP001476247"/>
    </source>
</evidence>
<dbReference type="SMART" id="SM00513">
    <property type="entry name" value="SAP"/>
    <property type="match status" value="1"/>
</dbReference>